<evidence type="ECO:0000313" key="5">
    <source>
        <dbReference type="EMBL" id="CAB4170612.1"/>
    </source>
</evidence>
<gene>
    <name evidence="7" type="ORF">UFOVP1666_177</name>
    <name evidence="4" type="ORF">UFOVP867_132</name>
    <name evidence="5" type="ORF">UFOVP913_66</name>
    <name evidence="6" type="ORF">UFOVP993_119</name>
</gene>
<reference evidence="6" key="1">
    <citation type="submission" date="2020-05" db="EMBL/GenBank/DDBJ databases">
        <authorList>
            <person name="Chiriac C."/>
            <person name="Salcher M."/>
            <person name="Ghai R."/>
            <person name="Kavagutti S V."/>
        </authorList>
    </citation>
    <scope>NUCLEOTIDE SEQUENCE</scope>
</reference>
<dbReference type="EMBL" id="LR797534">
    <property type="protein sequence ID" value="CAB4223331.1"/>
    <property type="molecule type" value="Genomic_DNA"/>
</dbReference>
<keyword evidence="1" id="KW-0175">Coiled coil</keyword>
<organism evidence="6">
    <name type="scientific">uncultured Caudovirales phage</name>
    <dbReference type="NCBI Taxonomy" id="2100421"/>
    <lineage>
        <taxon>Viruses</taxon>
        <taxon>Duplodnaviria</taxon>
        <taxon>Heunggongvirae</taxon>
        <taxon>Uroviricota</taxon>
        <taxon>Caudoviricetes</taxon>
        <taxon>Peduoviridae</taxon>
        <taxon>Maltschvirus</taxon>
        <taxon>Maltschvirus maltsch</taxon>
    </lineage>
</organism>
<dbReference type="EMBL" id="LR796815">
    <property type="protein sequence ID" value="CAB4168096.1"/>
    <property type="molecule type" value="Genomic_DNA"/>
</dbReference>
<feature type="transmembrane region" description="Helical" evidence="3">
    <location>
        <begin position="218"/>
        <end position="240"/>
    </location>
</feature>
<evidence type="ECO:0000313" key="6">
    <source>
        <dbReference type="EMBL" id="CAB4176998.1"/>
    </source>
</evidence>
<feature type="region of interest" description="Disordered" evidence="2">
    <location>
        <begin position="250"/>
        <end position="335"/>
    </location>
</feature>
<feature type="transmembrane region" description="Helical" evidence="3">
    <location>
        <begin position="66"/>
        <end position="87"/>
    </location>
</feature>
<dbReference type="EMBL" id="LR796858">
    <property type="protein sequence ID" value="CAB4170612.1"/>
    <property type="molecule type" value="Genomic_DNA"/>
</dbReference>
<protein>
    <submittedName>
        <fullName evidence="6">Uncharacterized protein</fullName>
    </submittedName>
</protein>
<proteinExistence type="predicted"/>
<evidence type="ECO:0000313" key="4">
    <source>
        <dbReference type="EMBL" id="CAB4168096.1"/>
    </source>
</evidence>
<evidence type="ECO:0000256" key="1">
    <source>
        <dbReference type="SAM" id="Coils"/>
    </source>
</evidence>
<feature type="compositionally biased region" description="Basic residues" evidence="2">
    <location>
        <begin position="272"/>
        <end position="281"/>
    </location>
</feature>
<feature type="compositionally biased region" description="Basic and acidic residues" evidence="2">
    <location>
        <begin position="310"/>
        <end position="335"/>
    </location>
</feature>
<feature type="compositionally biased region" description="Basic and acidic residues" evidence="2">
    <location>
        <begin position="286"/>
        <end position="296"/>
    </location>
</feature>
<keyword evidence="3" id="KW-0472">Membrane</keyword>
<name>A0A6J5Q670_9CAUD</name>
<keyword evidence="3" id="KW-0812">Transmembrane</keyword>
<sequence>MTYLLFGTAVMLSAVAAYYSIAGLAAIFAAAVIPIVVMGSVLEFAKLVVAAWLYRSWKSVPVLMRTYFTISLIILMSLTSMGIFGFLSKAHLDQAIPTGDVSSKVSILDERIKTEKDNVLAARTAIKQMDAQVDQTISRTDDAKGAERSLQIRRSQAKERNSLLNEISTAQNKISKLNEERAPIASELRKVEAEVGPIKYIAALIYGDAADQSVLEKAVRVVIIMIVIVFDPLAVLLLMAANTPILTRKEDENAPTKEANPESSTEAITSTKKSKPARKQNIHSNTRRETALEIQRETTNSEESTTDPMAEDKKSDRNKVVEYDSVGRRMTPEYD</sequence>
<feature type="compositionally biased region" description="Polar residues" evidence="2">
    <location>
        <begin position="297"/>
        <end position="307"/>
    </location>
</feature>
<evidence type="ECO:0000256" key="2">
    <source>
        <dbReference type="SAM" id="MobiDB-lite"/>
    </source>
</evidence>
<keyword evidence="3" id="KW-1133">Transmembrane helix</keyword>
<dbReference type="EMBL" id="LR796944">
    <property type="protein sequence ID" value="CAB4176998.1"/>
    <property type="molecule type" value="Genomic_DNA"/>
</dbReference>
<feature type="transmembrane region" description="Helical" evidence="3">
    <location>
        <begin position="27"/>
        <end position="54"/>
    </location>
</feature>
<feature type="compositionally biased region" description="Polar residues" evidence="2">
    <location>
        <begin position="261"/>
        <end position="271"/>
    </location>
</feature>
<accession>A0A6J5Q670</accession>
<evidence type="ECO:0000256" key="3">
    <source>
        <dbReference type="SAM" id="Phobius"/>
    </source>
</evidence>
<evidence type="ECO:0000313" key="7">
    <source>
        <dbReference type="EMBL" id="CAB4223331.1"/>
    </source>
</evidence>
<feature type="coiled-coil region" evidence="1">
    <location>
        <begin position="153"/>
        <end position="180"/>
    </location>
</feature>